<proteinExistence type="predicted"/>
<keyword evidence="1" id="KW-0812">Transmembrane</keyword>
<keyword evidence="1" id="KW-1133">Transmembrane helix</keyword>
<accession>V6LMX0</accession>
<sequence length="424" mass="46873">MESQGVFLNDNNKVVDDLNIRDLDLINTLINTQVVMQQGSNSIRQDCEKSMSVVDKVASIRQDCEKSMSVVDKVASIRQDCEKSMSVVDKVASIRQDCEKSMSVVDKVASIRQDCEKSMSVVDKVASIRQDCEKSMSVVDKVASIRQDCEKSMSVVDKVASIRQDCEKSMSAVDKVASVHASIRQDCEKSMSVVDKVASVHASIRQDCEKSMSVVDKVASIRQDCEKSMSVVDKVASVHQEAEKSVQQISFFMQTAEELQSRSLQTSNLHCSVKQTEVTPQDSFQTCSIITNDISQMCAPQLPCYISQPQQTSQCAITDFQCQCDCTSIENDYENMNESFCVQVCPEQKMVFSNQLVLDIQPNLQDYLYNNAQSTSAIDFAIQTDNVIVIIPPNRAKFLASSSVCGFLGVVATGISGIAGWMMK</sequence>
<feature type="transmembrane region" description="Helical" evidence="1">
    <location>
        <begin position="398"/>
        <end position="422"/>
    </location>
</feature>
<evidence type="ECO:0000256" key="1">
    <source>
        <dbReference type="SAM" id="Phobius"/>
    </source>
</evidence>
<reference evidence="2" key="1">
    <citation type="journal article" date="2014" name="PLoS Genet.">
        <title>The Genome of Spironucleus salmonicida Highlights a Fish Pathogen Adapted to Fluctuating Environments.</title>
        <authorList>
            <person name="Xu F."/>
            <person name="Jerlstrom-Hultqvist J."/>
            <person name="Einarsson E."/>
            <person name="Astvaldsson A."/>
            <person name="Svard S.G."/>
            <person name="Andersson J.O."/>
        </authorList>
    </citation>
    <scope>NUCLEOTIDE SEQUENCE</scope>
</reference>
<gene>
    <name evidence="2" type="ORF">SS50377_18371</name>
</gene>
<dbReference type="VEuPathDB" id="GiardiaDB:SS50377_22445"/>
<organism evidence="2">
    <name type="scientific">Spironucleus salmonicida</name>
    <dbReference type="NCBI Taxonomy" id="348837"/>
    <lineage>
        <taxon>Eukaryota</taxon>
        <taxon>Metamonada</taxon>
        <taxon>Diplomonadida</taxon>
        <taxon>Hexamitidae</taxon>
        <taxon>Hexamitinae</taxon>
        <taxon>Spironucleus</taxon>
    </lineage>
</organism>
<name>V6LMX0_9EUKA</name>
<dbReference type="AlphaFoldDB" id="V6LMX0"/>
<evidence type="ECO:0000313" key="2">
    <source>
        <dbReference type="EMBL" id="EST42064.1"/>
    </source>
</evidence>
<protein>
    <submittedName>
        <fullName evidence="2">Uncharacterized protein</fullName>
    </submittedName>
</protein>
<dbReference type="EMBL" id="KI546166">
    <property type="protein sequence ID" value="EST42064.1"/>
    <property type="molecule type" value="Genomic_DNA"/>
</dbReference>
<keyword evidence="1" id="KW-0472">Membrane</keyword>